<evidence type="ECO:0000313" key="1">
    <source>
        <dbReference type="EMBL" id="KAK8532287.1"/>
    </source>
</evidence>
<dbReference type="EMBL" id="JBBPBM010000034">
    <property type="protein sequence ID" value="KAK8532287.1"/>
    <property type="molecule type" value="Genomic_DNA"/>
</dbReference>
<accession>A0ABR2D8F4</accession>
<keyword evidence="2" id="KW-1185">Reference proteome</keyword>
<name>A0ABR2D8F4_9ROSI</name>
<gene>
    <name evidence="1" type="ORF">V6N12_053732</name>
</gene>
<protein>
    <submittedName>
        <fullName evidence="1">Uncharacterized protein</fullName>
    </submittedName>
</protein>
<evidence type="ECO:0000313" key="2">
    <source>
        <dbReference type="Proteomes" id="UP001472677"/>
    </source>
</evidence>
<comment type="caution">
    <text evidence="1">The sequence shown here is derived from an EMBL/GenBank/DDBJ whole genome shotgun (WGS) entry which is preliminary data.</text>
</comment>
<dbReference type="Proteomes" id="UP001472677">
    <property type="component" value="Unassembled WGS sequence"/>
</dbReference>
<proteinExistence type="predicted"/>
<organism evidence="1 2">
    <name type="scientific">Hibiscus sabdariffa</name>
    <name type="common">roselle</name>
    <dbReference type="NCBI Taxonomy" id="183260"/>
    <lineage>
        <taxon>Eukaryota</taxon>
        <taxon>Viridiplantae</taxon>
        <taxon>Streptophyta</taxon>
        <taxon>Embryophyta</taxon>
        <taxon>Tracheophyta</taxon>
        <taxon>Spermatophyta</taxon>
        <taxon>Magnoliopsida</taxon>
        <taxon>eudicotyledons</taxon>
        <taxon>Gunneridae</taxon>
        <taxon>Pentapetalae</taxon>
        <taxon>rosids</taxon>
        <taxon>malvids</taxon>
        <taxon>Malvales</taxon>
        <taxon>Malvaceae</taxon>
        <taxon>Malvoideae</taxon>
        <taxon>Hibiscus</taxon>
    </lineage>
</organism>
<reference evidence="1 2" key="1">
    <citation type="journal article" date="2024" name="G3 (Bethesda)">
        <title>Genome assembly of Hibiscus sabdariffa L. provides insights into metabolisms of medicinal natural products.</title>
        <authorList>
            <person name="Kim T."/>
        </authorList>
    </citation>
    <scope>NUCLEOTIDE SEQUENCE [LARGE SCALE GENOMIC DNA]</scope>
    <source>
        <strain evidence="1">TK-2024</strain>
        <tissue evidence="1">Old leaves</tissue>
    </source>
</reference>
<sequence length="66" mass="7765">MSDYLTLVQREMVLQTSLRLQQECTVQVSSSAEWEPMSVMQSWRVHMRTFYIINDSVFAYISRGLS</sequence>